<evidence type="ECO:0000256" key="1">
    <source>
        <dbReference type="SAM" id="Coils"/>
    </source>
</evidence>
<evidence type="ECO:0000256" key="2">
    <source>
        <dbReference type="SAM" id="MobiDB-lite"/>
    </source>
</evidence>
<organism evidence="3 4">
    <name type="scientific">Neonectria ditissima</name>
    <dbReference type="NCBI Taxonomy" id="78410"/>
    <lineage>
        <taxon>Eukaryota</taxon>
        <taxon>Fungi</taxon>
        <taxon>Dikarya</taxon>
        <taxon>Ascomycota</taxon>
        <taxon>Pezizomycotina</taxon>
        <taxon>Sordariomycetes</taxon>
        <taxon>Hypocreomycetidae</taxon>
        <taxon>Hypocreales</taxon>
        <taxon>Nectriaceae</taxon>
        <taxon>Neonectria</taxon>
    </lineage>
</organism>
<feature type="region of interest" description="Disordered" evidence="2">
    <location>
        <begin position="86"/>
        <end position="115"/>
    </location>
</feature>
<proteinExistence type="predicted"/>
<comment type="caution">
    <text evidence="3">The sequence shown here is derived from an EMBL/GenBank/DDBJ whole genome shotgun (WGS) entry which is preliminary data.</text>
</comment>
<accession>A0A0P7BEV4</accession>
<keyword evidence="1" id="KW-0175">Coiled coil</keyword>
<evidence type="ECO:0000313" key="3">
    <source>
        <dbReference type="EMBL" id="KPM39120.1"/>
    </source>
</evidence>
<feature type="coiled-coil region" evidence="1">
    <location>
        <begin position="119"/>
        <end position="146"/>
    </location>
</feature>
<name>A0A0P7BEV4_9HYPO</name>
<sequence length="220" mass="25088">MAAINYMTPAVVPGFSAPLTMDDMRRSHEVYNSLPHIGTRYKEEINRDAVHGLLEIILRHGRSHLVGGLPCGQLFVRLSSSYSTNLPLGTHDDPRLPTSRANKRLPEPTDNMTSINPTRQELESINKRLSESMREVRKEEEDLSSMMAYIETMSAEQQQMMIDMSSSSRKRRDMDEAKSGRGYLNTLRQEAARKRDAIGRLWLKINELQTREAELKAKGE</sequence>
<keyword evidence="4" id="KW-1185">Reference proteome</keyword>
<dbReference type="EMBL" id="LKCW01000116">
    <property type="protein sequence ID" value="KPM39120.1"/>
    <property type="molecule type" value="Genomic_DNA"/>
</dbReference>
<evidence type="ECO:0000313" key="4">
    <source>
        <dbReference type="Proteomes" id="UP000050424"/>
    </source>
</evidence>
<reference evidence="3 4" key="1">
    <citation type="submission" date="2015-09" db="EMBL/GenBank/DDBJ databases">
        <title>Draft genome of a European isolate of the apple canker pathogen Neonectria ditissima.</title>
        <authorList>
            <person name="Gomez-Cortecero A."/>
            <person name="Harrison R.J."/>
            <person name="Armitage A.D."/>
        </authorList>
    </citation>
    <scope>NUCLEOTIDE SEQUENCE [LARGE SCALE GENOMIC DNA]</scope>
    <source>
        <strain evidence="3 4">R09/05</strain>
    </source>
</reference>
<protein>
    <submittedName>
        <fullName evidence="3">Uncharacterized protein</fullName>
    </submittedName>
</protein>
<dbReference type="OrthoDB" id="5069273at2759"/>
<gene>
    <name evidence="3" type="ORF">AK830_g7445</name>
</gene>
<dbReference type="Proteomes" id="UP000050424">
    <property type="component" value="Unassembled WGS sequence"/>
</dbReference>
<dbReference type="AlphaFoldDB" id="A0A0P7BEV4"/>